<accession>A0AC34FGR1</accession>
<protein>
    <submittedName>
        <fullName evidence="2">PARP-type domain-containing protein</fullName>
    </submittedName>
</protein>
<dbReference type="WBParaSite" id="ES5_v2.g16414.t1">
    <property type="protein sequence ID" value="ES5_v2.g16414.t1"/>
    <property type="gene ID" value="ES5_v2.g16414"/>
</dbReference>
<reference evidence="2" key="1">
    <citation type="submission" date="2022-11" db="UniProtKB">
        <authorList>
            <consortium name="WormBaseParasite"/>
        </authorList>
    </citation>
    <scope>IDENTIFICATION</scope>
</reference>
<dbReference type="Proteomes" id="UP000887579">
    <property type="component" value="Unplaced"/>
</dbReference>
<evidence type="ECO:0000313" key="1">
    <source>
        <dbReference type="Proteomes" id="UP000887579"/>
    </source>
</evidence>
<evidence type="ECO:0000313" key="2">
    <source>
        <dbReference type="WBParaSite" id="ES5_v2.g16414.t1"/>
    </source>
</evidence>
<name>A0AC34FGR1_9BILA</name>
<proteinExistence type="predicted"/>
<organism evidence="1 2">
    <name type="scientific">Panagrolaimus sp. ES5</name>
    <dbReference type="NCBI Taxonomy" id="591445"/>
    <lineage>
        <taxon>Eukaryota</taxon>
        <taxon>Metazoa</taxon>
        <taxon>Ecdysozoa</taxon>
        <taxon>Nematoda</taxon>
        <taxon>Chromadorea</taxon>
        <taxon>Rhabditida</taxon>
        <taxon>Tylenchina</taxon>
        <taxon>Panagrolaimomorpha</taxon>
        <taxon>Panagrolaimoidea</taxon>
        <taxon>Panagrolaimidae</taxon>
        <taxon>Panagrolaimus</taxon>
    </lineage>
</organism>
<sequence>MDVERCYFHYSFTDNANCGGCSDKITVGALRVKCDGGLSNGGISHYYSLSFYHFDCFFKSEECFKKDEIMVEVYIRDGIESNDLHDNEDIKKMKVFGERLYASLETLEKNLPFIELAVRPVDCERIRRKFASAPEGHVCINKIPYFETCLYCSIDFPSDGDVRRKDDFCLMFTHKYFHPKCLAESGVVNIDAKERDPVFMVVNKYIYEECNYCKNIASQIKEKELRIRYKIYSYHPSCFAEMYEVNIDGKNIPGYDQMEDDEKEILDKYFIKSHDFDIPIIEKAAKDDYCNAVDCCMAQTASTFRYTFDNAKYQNTVRECRISYHPACFKNSTQTMKNNDFEEATNDDYCISPTPSKFPYAYTIAKDQPQIRYINKIYHPICLKISVKSDIAAKEMKNYDSLTDEEKQDFDELFKMKPPKRNHGEDEEEPSTKRMQLLDEEKENVETEATNFKDPEFAENNTEEEDQNDEEKVQTV</sequence>